<dbReference type="Gene3D" id="1.25.40.20">
    <property type="entry name" value="Ankyrin repeat-containing domain"/>
    <property type="match status" value="1"/>
</dbReference>
<protein>
    <submittedName>
        <fullName evidence="4">Ankyrin repeat protein</fullName>
    </submittedName>
</protein>
<feature type="repeat" description="ANK" evidence="3">
    <location>
        <begin position="45"/>
        <end position="77"/>
    </location>
</feature>
<dbReference type="PROSITE" id="PS50297">
    <property type="entry name" value="ANK_REP_REGION"/>
    <property type="match status" value="1"/>
</dbReference>
<accession>A0A6G1KNW8</accession>
<dbReference type="PANTHER" id="PTHR24201:SF15">
    <property type="entry name" value="ANKYRIN REPEAT DOMAIN-CONTAINING PROTEIN 66"/>
    <property type="match status" value="1"/>
</dbReference>
<dbReference type="PROSITE" id="PS50088">
    <property type="entry name" value="ANK_REPEAT"/>
    <property type="match status" value="3"/>
</dbReference>
<evidence type="ECO:0000313" key="5">
    <source>
        <dbReference type="Proteomes" id="UP000799428"/>
    </source>
</evidence>
<evidence type="ECO:0000256" key="3">
    <source>
        <dbReference type="PROSITE-ProRule" id="PRU00023"/>
    </source>
</evidence>
<feature type="repeat" description="ANK" evidence="3">
    <location>
        <begin position="12"/>
        <end position="44"/>
    </location>
</feature>
<feature type="repeat" description="ANK" evidence="3">
    <location>
        <begin position="78"/>
        <end position="110"/>
    </location>
</feature>
<dbReference type="EMBL" id="MU005764">
    <property type="protein sequence ID" value="KAF2714333.1"/>
    <property type="molecule type" value="Genomic_DNA"/>
</dbReference>
<dbReference type="InterPro" id="IPR050776">
    <property type="entry name" value="Ank_Repeat/CDKN_Inhibitor"/>
</dbReference>
<dbReference type="SUPFAM" id="SSF48403">
    <property type="entry name" value="Ankyrin repeat"/>
    <property type="match status" value="1"/>
</dbReference>
<gene>
    <name evidence="4" type="ORF">K504DRAFT_366926</name>
</gene>
<name>A0A6G1KNW8_9PLEO</name>
<reference evidence="4" key="1">
    <citation type="journal article" date="2020" name="Stud. Mycol.">
        <title>101 Dothideomycetes genomes: a test case for predicting lifestyles and emergence of pathogens.</title>
        <authorList>
            <person name="Haridas S."/>
            <person name="Albert R."/>
            <person name="Binder M."/>
            <person name="Bloem J."/>
            <person name="Labutti K."/>
            <person name="Salamov A."/>
            <person name="Andreopoulos B."/>
            <person name="Baker S."/>
            <person name="Barry K."/>
            <person name="Bills G."/>
            <person name="Bluhm B."/>
            <person name="Cannon C."/>
            <person name="Castanera R."/>
            <person name="Culley D."/>
            <person name="Daum C."/>
            <person name="Ezra D."/>
            <person name="Gonzalez J."/>
            <person name="Henrissat B."/>
            <person name="Kuo A."/>
            <person name="Liang C."/>
            <person name="Lipzen A."/>
            <person name="Lutzoni F."/>
            <person name="Magnuson J."/>
            <person name="Mondo S."/>
            <person name="Nolan M."/>
            <person name="Ohm R."/>
            <person name="Pangilinan J."/>
            <person name="Park H.-J."/>
            <person name="Ramirez L."/>
            <person name="Alfaro M."/>
            <person name="Sun H."/>
            <person name="Tritt A."/>
            <person name="Yoshinaga Y."/>
            <person name="Zwiers L.-H."/>
            <person name="Turgeon B."/>
            <person name="Goodwin S."/>
            <person name="Spatafora J."/>
            <person name="Crous P."/>
            <person name="Grigoriev I."/>
        </authorList>
    </citation>
    <scope>NUCLEOTIDE SEQUENCE</scope>
    <source>
        <strain evidence="4">CBS 279.74</strain>
    </source>
</reference>
<proteinExistence type="predicted"/>
<keyword evidence="1" id="KW-0677">Repeat</keyword>
<organism evidence="4 5">
    <name type="scientific">Pleomassaria siparia CBS 279.74</name>
    <dbReference type="NCBI Taxonomy" id="1314801"/>
    <lineage>
        <taxon>Eukaryota</taxon>
        <taxon>Fungi</taxon>
        <taxon>Dikarya</taxon>
        <taxon>Ascomycota</taxon>
        <taxon>Pezizomycotina</taxon>
        <taxon>Dothideomycetes</taxon>
        <taxon>Pleosporomycetidae</taxon>
        <taxon>Pleosporales</taxon>
        <taxon>Pleomassariaceae</taxon>
        <taxon>Pleomassaria</taxon>
    </lineage>
</organism>
<dbReference type="PANTHER" id="PTHR24201">
    <property type="entry name" value="ANK_REP_REGION DOMAIN-CONTAINING PROTEIN"/>
    <property type="match status" value="1"/>
</dbReference>
<dbReference type="OrthoDB" id="5431422at2759"/>
<keyword evidence="5" id="KW-1185">Reference proteome</keyword>
<sequence length="121" mass="13241">MKESCLNCLDQKGRTPLHYSATVDNKSSIELLIKHGAAIDQSDQVGRTALDDALRSGEFDAVMILPKHAADVTRLDNFLQSRLHLAARYGHELLSKLILDKGLQMDVVDVSGMTDCTASCL</sequence>
<dbReference type="InterPro" id="IPR036770">
    <property type="entry name" value="Ankyrin_rpt-contain_sf"/>
</dbReference>
<evidence type="ECO:0000256" key="1">
    <source>
        <dbReference type="ARBA" id="ARBA00022737"/>
    </source>
</evidence>
<evidence type="ECO:0000313" key="4">
    <source>
        <dbReference type="EMBL" id="KAF2714333.1"/>
    </source>
</evidence>
<dbReference type="Pfam" id="PF12796">
    <property type="entry name" value="Ank_2"/>
    <property type="match status" value="1"/>
</dbReference>
<evidence type="ECO:0000256" key="2">
    <source>
        <dbReference type="ARBA" id="ARBA00023043"/>
    </source>
</evidence>
<keyword evidence="2 3" id="KW-0040">ANK repeat</keyword>
<dbReference type="AlphaFoldDB" id="A0A6G1KNW8"/>
<dbReference type="Proteomes" id="UP000799428">
    <property type="component" value="Unassembled WGS sequence"/>
</dbReference>
<dbReference type="InterPro" id="IPR002110">
    <property type="entry name" value="Ankyrin_rpt"/>
</dbReference>
<dbReference type="SMART" id="SM00248">
    <property type="entry name" value="ANK"/>
    <property type="match status" value="3"/>
</dbReference>